<dbReference type="EC" id="3.4.-.-" evidence="2"/>
<dbReference type="PANTHER" id="PTHR22946">
    <property type="entry name" value="DIENELACTONE HYDROLASE DOMAIN-CONTAINING PROTEIN-RELATED"/>
    <property type="match status" value="1"/>
</dbReference>
<reference evidence="2 3" key="1">
    <citation type="submission" date="2024-09" db="EMBL/GenBank/DDBJ databases">
        <authorList>
            <person name="Sun Q."/>
            <person name="Mori K."/>
        </authorList>
    </citation>
    <scope>NUCLEOTIDE SEQUENCE [LARGE SCALE GENOMIC DNA]</scope>
    <source>
        <strain evidence="2 3">CCM 7765</strain>
    </source>
</reference>
<dbReference type="Proteomes" id="UP001589774">
    <property type="component" value="Unassembled WGS sequence"/>
</dbReference>
<keyword evidence="3" id="KW-1185">Reference proteome</keyword>
<dbReference type="Gene3D" id="3.40.50.1820">
    <property type="entry name" value="alpha/beta hydrolase"/>
    <property type="match status" value="2"/>
</dbReference>
<dbReference type="InterPro" id="IPR050261">
    <property type="entry name" value="FrsA_esterase"/>
</dbReference>
<evidence type="ECO:0000259" key="1">
    <source>
        <dbReference type="Pfam" id="PF05448"/>
    </source>
</evidence>
<dbReference type="GO" id="GO:0016787">
    <property type="term" value="F:hydrolase activity"/>
    <property type="evidence" value="ECO:0007669"/>
    <property type="project" value="UniProtKB-KW"/>
</dbReference>
<keyword evidence="2" id="KW-0378">Hydrolase</keyword>
<accession>A0ABV6HT60</accession>
<organism evidence="2 3">
    <name type="scientific">Olivibacter oleidegradans</name>
    <dbReference type="NCBI Taxonomy" id="760123"/>
    <lineage>
        <taxon>Bacteria</taxon>
        <taxon>Pseudomonadati</taxon>
        <taxon>Bacteroidota</taxon>
        <taxon>Sphingobacteriia</taxon>
        <taxon>Sphingobacteriales</taxon>
        <taxon>Sphingobacteriaceae</taxon>
        <taxon>Olivibacter</taxon>
    </lineage>
</organism>
<evidence type="ECO:0000313" key="3">
    <source>
        <dbReference type="Proteomes" id="UP001589774"/>
    </source>
</evidence>
<dbReference type="InterPro" id="IPR008391">
    <property type="entry name" value="AXE1_dom"/>
</dbReference>
<dbReference type="SUPFAM" id="SSF53474">
    <property type="entry name" value="alpha/beta-Hydrolases"/>
    <property type="match status" value="1"/>
</dbReference>
<comment type="caution">
    <text evidence="2">The sequence shown here is derived from an EMBL/GenBank/DDBJ whole genome shotgun (WGS) entry which is preliminary data.</text>
</comment>
<name>A0ABV6HT60_9SPHI</name>
<feature type="domain" description="Acetyl xylan esterase" evidence="1">
    <location>
        <begin position="77"/>
        <end position="235"/>
    </location>
</feature>
<dbReference type="Pfam" id="PF05448">
    <property type="entry name" value="AXE1"/>
    <property type="match status" value="1"/>
</dbReference>
<dbReference type="PANTHER" id="PTHR22946:SF8">
    <property type="entry name" value="ACETYL XYLAN ESTERASE DOMAIN-CONTAINING PROTEIN"/>
    <property type="match status" value="1"/>
</dbReference>
<protein>
    <submittedName>
        <fullName evidence="2">Alpha/beta hydrolase family protein</fullName>
        <ecNumber evidence="2">3.4.-.-</ecNumber>
    </submittedName>
</protein>
<gene>
    <name evidence="2" type="ORF">ACFFI0_26740</name>
</gene>
<evidence type="ECO:0000313" key="2">
    <source>
        <dbReference type="EMBL" id="MFC0321941.1"/>
    </source>
</evidence>
<proteinExistence type="predicted"/>
<dbReference type="InterPro" id="IPR029058">
    <property type="entry name" value="AB_hydrolase_fold"/>
</dbReference>
<sequence length="662" mass="74770">MRQQVQVPAVFEEKEAANDYILEHYRDLASRASNHCLSANKRKEWKDIAPALRQKVIKEANLSFFKTLDFDVKETAKIERSTFHIKNIAFQTRPSVYATANLYLPKIEGRLPAILVAHGHWAGARNAGLFRQVALGLVNAGYIVLTMDAWGAGERGSVAHQEEYHGGNLGASLFNIGETLMGMQLTDNVRALDFLCSLPMVDTQRIGVTGASGGGNQAMWLAALDERIKAVVPVVSVGTFESYVMNSNCVCELLPNGLTFLEESHALGLIAPRALKVLSALREDNPSFYHSQMLHCYKYAEAIYAKLGAKEKLAYELFDQEHTYSVEMLRAAVDWFDLHLTNSRKQVHRMEDAISKEIDQEVLITYHHARPVFVETTEHFCRERGSILHSKSLLDEASIPDKLKELEDVLGHIEDKKLRQIIKKGKEGLWQKVVLECTNNQKIPLLLYEPAKGRTTSCKVFFHGEGKEAIPLQLLEQAFEEGSTLLLVDLWGLGEQGSPAALKLDEHLPPFHTLARSALWLGRTVLGEWFSDIQVVYRWLIDQQFGSLTFVCFKEPSVAALLFSTMHNLKSLVLYDSPYSYIFDSREGVDYYNMSIHLPGVLYWGDIMTMAGLSKAEAIQFVRARSMSGRLIDLETKQQLEKEIAVLKARWDQEYNINFIIN</sequence>
<dbReference type="EMBL" id="JBHLWO010000008">
    <property type="protein sequence ID" value="MFC0321941.1"/>
    <property type="molecule type" value="Genomic_DNA"/>
</dbReference>